<dbReference type="PANTHER" id="PTHR43133:SF46">
    <property type="entry name" value="RNA POLYMERASE SIGMA-70 FACTOR ECF SUBFAMILY"/>
    <property type="match status" value="1"/>
</dbReference>
<gene>
    <name evidence="7" type="ORF">SAMN06265361_101285</name>
</gene>
<name>A0AA45WJ10_9BACL</name>
<organism evidence="7 8">
    <name type="scientific">Laceyella tengchongensis</name>
    <dbReference type="NCBI Taxonomy" id="574699"/>
    <lineage>
        <taxon>Bacteria</taxon>
        <taxon>Bacillati</taxon>
        <taxon>Bacillota</taxon>
        <taxon>Bacilli</taxon>
        <taxon>Bacillales</taxon>
        <taxon>Thermoactinomycetaceae</taxon>
        <taxon>Laceyella</taxon>
    </lineage>
</organism>
<evidence type="ECO:0000259" key="5">
    <source>
        <dbReference type="Pfam" id="PF04542"/>
    </source>
</evidence>
<keyword evidence="3" id="KW-0731">Sigma factor</keyword>
<accession>A0AA45WJ10</accession>
<dbReference type="InterPro" id="IPR014284">
    <property type="entry name" value="RNA_pol_sigma-70_dom"/>
</dbReference>
<dbReference type="PANTHER" id="PTHR43133">
    <property type="entry name" value="RNA POLYMERASE ECF-TYPE SIGMA FACTO"/>
    <property type="match status" value="1"/>
</dbReference>
<dbReference type="Gene3D" id="1.10.10.10">
    <property type="entry name" value="Winged helix-like DNA-binding domain superfamily/Winged helix DNA-binding domain"/>
    <property type="match status" value="1"/>
</dbReference>
<keyword evidence="2" id="KW-0805">Transcription regulation</keyword>
<dbReference type="GO" id="GO:0003677">
    <property type="term" value="F:DNA binding"/>
    <property type="evidence" value="ECO:0007669"/>
    <property type="project" value="InterPro"/>
</dbReference>
<reference evidence="7" key="1">
    <citation type="submission" date="2017-05" db="EMBL/GenBank/DDBJ databases">
        <authorList>
            <person name="Varghese N."/>
            <person name="Submissions S."/>
        </authorList>
    </citation>
    <scope>NUCLEOTIDE SEQUENCE</scope>
    <source>
        <strain evidence="7">DSM 45262</strain>
    </source>
</reference>
<dbReference type="CDD" id="cd06171">
    <property type="entry name" value="Sigma70_r4"/>
    <property type="match status" value="1"/>
</dbReference>
<dbReference type="GO" id="GO:0016987">
    <property type="term" value="F:sigma factor activity"/>
    <property type="evidence" value="ECO:0007669"/>
    <property type="project" value="UniProtKB-KW"/>
</dbReference>
<dbReference type="InterPro" id="IPR007627">
    <property type="entry name" value="RNA_pol_sigma70_r2"/>
</dbReference>
<keyword evidence="8" id="KW-1185">Reference proteome</keyword>
<dbReference type="SUPFAM" id="SSF88659">
    <property type="entry name" value="Sigma3 and sigma4 domains of RNA polymerase sigma factors"/>
    <property type="match status" value="1"/>
</dbReference>
<dbReference type="InterPro" id="IPR036388">
    <property type="entry name" value="WH-like_DNA-bd_sf"/>
</dbReference>
<evidence type="ECO:0000259" key="6">
    <source>
        <dbReference type="Pfam" id="PF08281"/>
    </source>
</evidence>
<keyword evidence="4" id="KW-0804">Transcription</keyword>
<dbReference type="AlphaFoldDB" id="A0AA45WJ10"/>
<feature type="domain" description="RNA polymerase sigma-70 region 2" evidence="5">
    <location>
        <begin position="22"/>
        <end position="87"/>
    </location>
</feature>
<proteinExistence type="inferred from homology"/>
<sequence length="180" mass="21089">MGKPSPSETDQVMDEHDEFEELFRTYYPFVVRQVMRILPSPSIAEDIAQEVFVQFYHTDRTVIENIPAWLAKATIHATYNHLRSEKRHLARVKKESLYLLDSLPSTESEWLSREDVVMVRRALLQMDDRERTLLLMKYAGFSYEELAQVMQIKKGYVGTLLSRAKSRFRKLFQQVRGDGG</sequence>
<comment type="caution">
    <text evidence="7">The sequence shown here is derived from an EMBL/GenBank/DDBJ whole genome shotgun (WGS) entry which is preliminary data.</text>
</comment>
<evidence type="ECO:0000313" key="8">
    <source>
        <dbReference type="Proteomes" id="UP001157946"/>
    </source>
</evidence>
<dbReference type="InterPro" id="IPR013249">
    <property type="entry name" value="RNA_pol_sigma70_r4_t2"/>
</dbReference>
<comment type="similarity">
    <text evidence="1">Belongs to the sigma-70 factor family. ECF subfamily.</text>
</comment>
<dbReference type="Pfam" id="PF08281">
    <property type="entry name" value="Sigma70_r4_2"/>
    <property type="match status" value="1"/>
</dbReference>
<dbReference type="SUPFAM" id="SSF88946">
    <property type="entry name" value="Sigma2 domain of RNA polymerase sigma factors"/>
    <property type="match status" value="1"/>
</dbReference>
<evidence type="ECO:0000256" key="3">
    <source>
        <dbReference type="ARBA" id="ARBA00023082"/>
    </source>
</evidence>
<evidence type="ECO:0000256" key="1">
    <source>
        <dbReference type="ARBA" id="ARBA00010641"/>
    </source>
</evidence>
<dbReference type="InterPro" id="IPR013324">
    <property type="entry name" value="RNA_pol_sigma_r3/r4-like"/>
</dbReference>
<dbReference type="NCBIfam" id="TIGR02937">
    <property type="entry name" value="sigma70-ECF"/>
    <property type="match status" value="1"/>
</dbReference>
<evidence type="ECO:0000256" key="2">
    <source>
        <dbReference type="ARBA" id="ARBA00023015"/>
    </source>
</evidence>
<feature type="domain" description="RNA polymerase sigma factor 70 region 4 type 2" evidence="6">
    <location>
        <begin position="118"/>
        <end position="167"/>
    </location>
</feature>
<dbReference type="GO" id="GO:0006352">
    <property type="term" value="P:DNA-templated transcription initiation"/>
    <property type="evidence" value="ECO:0007669"/>
    <property type="project" value="InterPro"/>
</dbReference>
<dbReference type="InterPro" id="IPR013325">
    <property type="entry name" value="RNA_pol_sigma_r2"/>
</dbReference>
<dbReference type="EMBL" id="FXTU01000001">
    <property type="protein sequence ID" value="SMP01846.1"/>
    <property type="molecule type" value="Genomic_DNA"/>
</dbReference>
<evidence type="ECO:0000313" key="7">
    <source>
        <dbReference type="EMBL" id="SMP01846.1"/>
    </source>
</evidence>
<dbReference type="Proteomes" id="UP001157946">
    <property type="component" value="Unassembled WGS sequence"/>
</dbReference>
<dbReference type="InterPro" id="IPR039425">
    <property type="entry name" value="RNA_pol_sigma-70-like"/>
</dbReference>
<protein>
    <submittedName>
        <fullName evidence="7">RNA polymerase sigma factor, sigma-70 family</fullName>
    </submittedName>
</protein>
<dbReference type="Pfam" id="PF04542">
    <property type="entry name" value="Sigma70_r2"/>
    <property type="match status" value="1"/>
</dbReference>
<dbReference type="RefSeq" id="WP_223248034.1">
    <property type="nucleotide sequence ID" value="NZ_FXTU01000001.1"/>
</dbReference>
<dbReference type="Gene3D" id="1.10.1740.10">
    <property type="match status" value="1"/>
</dbReference>
<evidence type="ECO:0000256" key="4">
    <source>
        <dbReference type="ARBA" id="ARBA00023163"/>
    </source>
</evidence>